<dbReference type="Pfam" id="PF00386">
    <property type="entry name" value="C1q"/>
    <property type="match status" value="1"/>
</dbReference>
<dbReference type="PANTHER" id="PTHR15427:SF2">
    <property type="entry name" value="EMILIN-3"/>
    <property type="match status" value="1"/>
</dbReference>
<dbReference type="EMBL" id="JAEAOA010002123">
    <property type="protein sequence ID" value="KAK3598939.1"/>
    <property type="molecule type" value="Genomic_DNA"/>
</dbReference>
<evidence type="ECO:0000313" key="5">
    <source>
        <dbReference type="Proteomes" id="UP001195483"/>
    </source>
</evidence>
<dbReference type="SUPFAM" id="SSF49842">
    <property type="entry name" value="TNF-like"/>
    <property type="match status" value="1"/>
</dbReference>
<keyword evidence="2" id="KW-0964">Secreted</keyword>
<accession>A0AAE0SWD2</accession>
<dbReference type="InterPro" id="IPR050392">
    <property type="entry name" value="Collagen/C1q_domain"/>
</dbReference>
<dbReference type="SMART" id="SM00110">
    <property type="entry name" value="C1Q"/>
    <property type="match status" value="1"/>
</dbReference>
<dbReference type="GO" id="GO:0005576">
    <property type="term" value="C:extracellular region"/>
    <property type="evidence" value="ECO:0007669"/>
    <property type="project" value="UniProtKB-SubCell"/>
</dbReference>
<dbReference type="PRINTS" id="PR00007">
    <property type="entry name" value="COMPLEMNTC1Q"/>
</dbReference>
<comment type="caution">
    <text evidence="4">The sequence shown here is derived from an EMBL/GenBank/DDBJ whole genome shotgun (WGS) entry which is preliminary data.</text>
</comment>
<evidence type="ECO:0000313" key="4">
    <source>
        <dbReference type="EMBL" id="KAK3598939.1"/>
    </source>
</evidence>
<evidence type="ECO:0000256" key="2">
    <source>
        <dbReference type="ARBA" id="ARBA00022525"/>
    </source>
</evidence>
<sequence>MQMEIRYLSKELLQQQNKMNKLTLLLSVTPKPEGSSLNINSLQENHLQEIALNESHLLASNLQRKHSARFIQVPNGNVAFSTYLSHPLNNIGLGQVIKYDGILTNEMNAYNLHTGVFTCPRDGLYLIAFFTAVHGASGNWLKLVVDDRSINNALSRGINGDDDHQGGNVAIIRLTTGQSVWTEAHYHDDANLTSTAEFRLVTFSGVRLGD</sequence>
<dbReference type="AlphaFoldDB" id="A0AAE0SWD2"/>
<evidence type="ECO:0000259" key="3">
    <source>
        <dbReference type="PROSITE" id="PS50871"/>
    </source>
</evidence>
<keyword evidence="5" id="KW-1185">Reference proteome</keyword>
<dbReference type="InterPro" id="IPR001073">
    <property type="entry name" value="C1q_dom"/>
</dbReference>
<organism evidence="4 5">
    <name type="scientific">Potamilus streckersoni</name>
    <dbReference type="NCBI Taxonomy" id="2493646"/>
    <lineage>
        <taxon>Eukaryota</taxon>
        <taxon>Metazoa</taxon>
        <taxon>Spiralia</taxon>
        <taxon>Lophotrochozoa</taxon>
        <taxon>Mollusca</taxon>
        <taxon>Bivalvia</taxon>
        <taxon>Autobranchia</taxon>
        <taxon>Heteroconchia</taxon>
        <taxon>Palaeoheterodonta</taxon>
        <taxon>Unionida</taxon>
        <taxon>Unionoidea</taxon>
        <taxon>Unionidae</taxon>
        <taxon>Ambleminae</taxon>
        <taxon>Lampsilini</taxon>
        <taxon>Potamilus</taxon>
    </lineage>
</organism>
<reference evidence="4" key="1">
    <citation type="journal article" date="2021" name="Genome Biol. Evol.">
        <title>A High-Quality Reference Genome for a Parasitic Bivalve with Doubly Uniparental Inheritance (Bivalvia: Unionida).</title>
        <authorList>
            <person name="Smith C.H."/>
        </authorList>
    </citation>
    <scope>NUCLEOTIDE SEQUENCE</scope>
    <source>
        <strain evidence="4">CHS0354</strain>
    </source>
</reference>
<gene>
    <name evidence="4" type="ORF">CHS0354_036255</name>
</gene>
<dbReference type="GO" id="GO:0031012">
    <property type="term" value="C:extracellular matrix"/>
    <property type="evidence" value="ECO:0007669"/>
    <property type="project" value="TreeGrafter"/>
</dbReference>
<name>A0AAE0SWD2_9BIVA</name>
<comment type="subcellular location">
    <subcellularLocation>
        <location evidence="1">Secreted</location>
    </subcellularLocation>
</comment>
<evidence type="ECO:0000256" key="1">
    <source>
        <dbReference type="ARBA" id="ARBA00004613"/>
    </source>
</evidence>
<dbReference type="Proteomes" id="UP001195483">
    <property type="component" value="Unassembled WGS sequence"/>
</dbReference>
<reference evidence="4" key="3">
    <citation type="submission" date="2023-05" db="EMBL/GenBank/DDBJ databases">
        <authorList>
            <person name="Smith C.H."/>
        </authorList>
    </citation>
    <scope>NUCLEOTIDE SEQUENCE</scope>
    <source>
        <strain evidence="4">CHS0354</strain>
        <tissue evidence="4">Mantle</tissue>
    </source>
</reference>
<dbReference type="Gene3D" id="2.60.120.40">
    <property type="match status" value="1"/>
</dbReference>
<dbReference type="PANTHER" id="PTHR15427">
    <property type="entry name" value="EMILIN ELASTIN MICROFIBRIL INTERFACE-LOCATED PROTEIN ELASTIN MICROFIBRIL INTERFACER"/>
    <property type="match status" value="1"/>
</dbReference>
<dbReference type="InterPro" id="IPR008983">
    <property type="entry name" value="Tumour_necrosis_fac-like_dom"/>
</dbReference>
<reference evidence="4" key="2">
    <citation type="journal article" date="2021" name="Genome Biol. Evol.">
        <title>Developing a high-quality reference genome for a parasitic bivalve with doubly uniparental inheritance (Bivalvia: Unionida).</title>
        <authorList>
            <person name="Smith C.H."/>
        </authorList>
    </citation>
    <scope>NUCLEOTIDE SEQUENCE</scope>
    <source>
        <strain evidence="4">CHS0354</strain>
        <tissue evidence="4">Mantle</tissue>
    </source>
</reference>
<dbReference type="PROSITE" id="PS50871">
    <property type="entry name" value="C1Q"/>
    <property type="match status" value="1"/>
</dbReference>
<proteinExistence type="predicted"/>
<protein>
    <recommendedName>
        <fullName evidence="3">C1q domain-containing protein</fullName>
    </recommendedName>
</protein>
<feature type="domain" description="C1q" evidence="3">
    <location>
        <begin position="73"/>
        <end position="210"/>
    </location>
</feature>